<organism evidence="2 3">
    <name type="scientific">Molossus molossus</name>
    <name type="common">Pallas' mastiff bat</name>
    <name type="synonym">Vespertilio molossus</name>
    <dbReference type="NCBI Taxonomy" id="27622"/>
    <lineage>
        <taxon>Eukaryota</taxon>
        <taxon>Metazoa</taxon>
        <taxon>Chordata</taxon>
        <taxon>Craniata</taxon>
        <taxon>Vertebrata</taxon>
        <taxon>Euteleostomi</taxon>
        <taxon>Mammalia</taxon>
        <taxon>Eutheria</taxon>
        <taxon>Laurasiatheria</taxon>
        <taxon>Chiroptera</taxon>
        <taxon>Yangochiroptera</taxon>
        <taxon>Molossidae</taxon>
        <taxon>Molossus</taxon>
    </lineage>
</organism>
<dbReference type="EMBL" id="JACASF010000001">
    <property type="protein sequence ID" value="KAF6501110.1"/>
    <property type="molecule type" value="Genomic_DNA"/>
</dbReference>
<sequence>MDTSLAMITRFSLLFRFETMGEARLRLEQSFMNPLDFVMGTHEIKSMVQNQQQPTKGGRYRTRTRANPEAILDVCCSVASLHPPCVIDPGDVGRGLSLGKKSGHVTRKYKEVGSQSTDRPLRTPRGHLATPTWERGQTGPQLGEPPSLPSGHVS</sequence>
<evidence type="ECO:0000313" key="3">
    <source>
        <dbReference type="Proteomes" id="UP000550707"/>
    </source>
</evidence>
<accession>A0A7J8JXB0</accession>
<dbReference type="AlphaFoldDB" id="A0A7J8JXB0"/>
<reference evidence="2 3" key="1">
    <citation type="journal article" date="2020" name="Nature">
        <title>Six reference-quality genomes reveal evolution of bat adaptations.</title>
        <authorList>
            <person name="Jebb D."/>
            <person name="Huang Z."/>
            <person name="Pippel M."/>
            <person name="Hughes G.M."/>
            <person name="Lavrichenko K."/>
            <person name="Devanna P."/>
            <person name="Winkler S."/>
            <person name="Jermiin L.S."/>
            <person name="Skirmuntt E.C."/>
            <person name="Katzourakis A."/>
            <person name="Burkitt-Gray L."/>
            <person name="Ray D.A."/>
            <person name="Sullivan K.A.M."/>
            <person name="Roscito J.G."/>
            <person name="Kirilenko B.M."/>
            <person name="Davalos L.M."/>
            <person name="Corthals A.P."/>
            <person name="Power M.L."/>
            <person name="Jones G."/>
            <person name="Ransome R.D."/>
            <person name="Dechmann D.K.N."/>
            <person name="Locatelli A.G."/>
            <person name="Puechmaille S.J."/>
            <person name="Fedrigo O."/>
            <person name="Jarvis E.D."/>
            <person name="Hiller M."/>
            <person name="Vernes S.C."/>
            <person name="Myers E.W."/>
            <person name="Teeling E.C."/>
        </authorList>
    </citation>
    <scope>NUCLEOTIDE SEQUENCE [LARGE SCALE GENOMIC DNA]</scope>
    <source>
        <strain evidence="2">MMolMol1</strain>
        <tissue evidence="2">Muscle</tissue>
    </source>
</reference>
<comment type="caution">
    <text evidence="2">The sequence shown here is derived from an EMBL/GenBank/DDBJ whole genome shotgun (WGS) entry which is preliminary data.</text>
</comment>
<keyword evidence="3" id="KW-1185">Reference proteome</keyword>
<dbReference type="Proteomes" id="UP000550707">
    <property type="component" value="Unassembled WGS sequence"/>
</dbReference>
<evidence type="ECO:0000256" key="1">
    <source>
        <dbReference type="SAM" id="MobiDB-lite"/>
    </source>
</evidence>
<proteinExistence type="predicted"/>
<evidence type="ECO:0000313" key="2">
    <source>
        <dbReference type="EMBL" id="KAF6501110.1"/>
    </source>
</evidence>
<gene>
    <name evidence="2" type="ORF">HJG59_008090</name>
</gene>
<protein>
    <submittedName>
        <fullName evidence="2">Uncharacterized protein</fullName>
    </submittedName>
</protein>
<name>A0A7J8JXB0_MOLMO</name>
<dbReference type="InParanoid" id="A0A7J8JXB0"/>
<feature type="region of interest" description="Disordered" evidence="1">
    <location>
        <begin position="96"/>
        <end position="154"/>
    </location>
</feature>